<organism evidence="13 14">
    <name type="scientific">Xanthomonas arboricola pv. pruni str. MAFF 311562</name>
    <dbReference type="NCBI Taxonomy" id="1414836"/>
    <lineage>
        <taxon>Bacteria</taxon>
        <taxon>Pseudomonadati</taxon>
        <taxon>Pseudomonadota</taxon>
        <taxon>Gammaproteobacteria</taxon>
        <taxon>Lysobacterales</taxon>
        <taxon>Lysobacteraceae</taxon>
        <taxon>Xanthomonas</taxon>
    </lineage>
</organism>
<dbReference type="FunFam" id="1.20.1560.10:FF:000202">
    <property type="entry name" value="ABC transporter ATP-binding protein"/>
    <property type="match status" value="1"/>
</dbReference>
<dbReference type="PROSITE" id="PS50893">
    <property type="entry name" value="ABC_TRANSPORTER_2"/>
    <property type="match status" value="1"/>
</dbReference>
<dbReference type="InterPro" id="IPR036640">
    <property type="entry name" value="ABC1_TM_sf"/>
</dbReference>
<dbReference type="GO" id="GO:0005886">
    <property type="term" value="C:plasma membrane"/>
    <property type="evidence" value="ECO:0007669"/>
    <property type="project" value="UniProtKB-SubCell"/>
</dbReference>
<evidence type="ECO:0000256" key="9">
    <source>
        <dbReference type="SAM" id="MobiDB-lite"/>
    </source>
</evidence>
<evidence type="ECO:0000313" key="14">
    <source>
        <dbReference type="Proteomes" id="UP000019143"/>
    </source>
</evidence>
<evidence type="ECO:0000259" key="11">
    <source>
        <dbReference type="PROSITE" id="PS50893"/>
    </source>
</evidence>
<evidence type="ECO:0000256" key="1">
    <source>
        <dbReference type="ARBA" id="ARBA00004651"/>
    </source>
</evidence>
<evidence type="ECO:0000256" key="8">
    <source>
        <dbReference type="ARBA" id="ARBA00023136"/>
    </source>
</evidence>
<dbReference type="GO" id="GO:0016887">
    <property type="term" value="F:ATP hydrolysis activity"/>
    <property type="evidence" value="ECO:0007669"/>
    <property type="project" value="InterPro"/>
</dbReference>
<protein>
    <submittedName>
        <fullName evidence="13">ABC transporter permease and ATP-binding protein</fullName>
    </submittedName>
</protein>
<dbReference type="Gene3D" id="1.20.1560.10">
    <property type="entry name" value="ABC transporter type 1, transmembrane domain"/>
    <property type="match status" value="1"/>
</dbReference>
<keyword evidence="3" id="KW-1003">Cell membrane</keyword>
<dbReference type="EMBL" id="BAVB01000306">
    <property type="protein sequence ID" value="GAE51589.1"/>
    <property type="molecule type" value="Genomic_DNA"/>
</dbReference>
<dbReference type="PANTHER" id="PTHR43394:SF1">
    <property type="entry name" value="ATP-BINDING CASSETTE SUB-FAMILY B MEMBER 10, MITOCHONDRIAL"/>
    <property type="match status" value="1"/>
</dbReference>
<dbReference type="Gene3D" id="3.40.50.300">
    <property type="entry name" value="P-loop containing nucleotide triphosphate hydrolases"/>
    <property type="match status" value="1"/>
</dbReference>
<evidence type="ECO:0000256" key="3">
    <source>
        <dbReference type="ARBA" id="ARBA00022475"/>
    </source>
</evidence>
<proteinExistence type="predicted"/>
<dbReference type="InterPro" id="IPR003593">
    <property type="entry name" value="AAA+_ATPase"/>
</dbReference>
<dbReference type="InterPro" id="IPR039421">
    <property type="entry name" value="Type_1_exporter"/>
</dbReference>
<evidence type="ECO:0000313" key="13">
    <source>
        <dbReference type="EMBL" id="GAE51589.1"/>
    </source>
</evidence>
<dbReference type="PROSITE" id="PS00211">
    <property type="entry name" value="ABC_TRANSPORTER_1"/>
    <property type="match status" value="1"/>
</dbReference>
<evidence type="ECO:0000256" key="2">
    <source>
        <dbReference type="ARBA" id="ARBA00022448"/>
    </source>
</evidence>
<gene>
    <name evidence="13" type="ORF">XPU_3121</name>
</gene>
<evidence type="ECO:0000256" key="7">
    <source>
        <dbReference type="ARBA" id="ARBA00022989"/>
    </source>
</evidence>
<dbReference type="AlphaFoldDB" id="W4S6K7"/>
<dbReference type="GO" id="GO:0015421">
    <property type="term" value="F:ABC-type oligopeptide transporter activity"/>
    <property type="evidence" value="ECO:0007669"/>
    <property type="project" value="TreeGrafter"/>
</dbReference>
<dbReference type="InterPro" id="IPR011527">
    <property type="entry name" value="ABC1_TM_dom"/>
</dbReference>
<evidence type="ECO:0000256" key="5">
    <source>
        <dbReference type="ARBA" id="ARBA00022741"/>
    </source>
</evidence>
<keyword evidence="8 10" id="KW-0472">Membrane</keyword>
<keyword evidence="5" id="KW-0547">Nucleotide-binding</keyword>
<sequence length="672" mass="74907">MGLPRGMGALQAIDRIALHACGAQMPPWARRTSNTPRRRVALHTKPMSASRSGASAPAAPRTGPTLRERLDALRNLPPFLRQIWQTSRWLSASSIGLRVLRALMPVASLYIGKLIIDEAIHLVGQPPAFDSLAQALGSGRLNRLLELLALELALAIGSDLLGRLVGYADALLSELFNNAASVRLMEHAAQLDLEDFEDPDRQDKLDRARRQTMNRMNLMSQLFGQVQDAITVISLAVGLVVYAPWLILLLAIALIPAFIGEAHFNALGYSLNFQWTPERRQLDYLRQVGASVETAKEVKILNLHRFLIARYRRLADKFFQANRALARKRALWGALLAALGTLGYYMAYGYIAWRTVRGDFSIGDLTFLAGSFLRLRQLLEGLLIGFSQVAGQALYLDDLYSFFNIVPEIRSRPNALPVPRPIRQGFVFEDVGFRYPDAEQWTVRHLDFELRAGEVLALVGENGAGKTTLVKLLARLYDPDEGRILLDGRDLRDYDLDDVRANLGVIFQDFVRYHLSVGENIGVGQVDAMDDAPRIRAAAQRAMAGELIDSLPDGYDQLVGRRFKNSVDLSGGQWQKIAIARAYMRDAQLMILDEPTAALDARSEFEVFQRFKELSDNRTAVLISHRFSSVRMADRILVLAAGRIEANGTHAELMAQGGRYAELFELQAAGYR</sequence>
<feature type="region of interest" description="Disordered" evidence="9">
    <location>
        <begin position="44"/>
        <end position="63"/>
    </location>
</feature>
<dbReference type="PANTHER" id="PTHR43394">
    <property type="entry name" value="ATP-DEPENDENT PERMEASE MDL1, MITOCHONDRIAL"/>
    <property type="match status" value="1"/>
</dbReference>
<feature type="compositionally biased region" description="Low complexity" evidence="9">
    <location>
        <begin position="48"/>
        <end position="63"/>
    </location>
</feature>
<name>W4S6K7_9XANT</name>
<evidence type="ECO:0000256" key="4">
    <source>
        <dbReference type="ARBA" id="ARBA00022692"/>
    </source>
</evidence>
<dbReference type="InterPro" id="IPR017871">
    <property type="entry name" value="ABC_transporter-like_CS"/>
</dbReference>
<dbReference type="Pfam" id="PF00005">
    <property type="entry name" value="ABC_tran"/>
    <property type="match status" value="1"/>
</dbReference>
<keyword evidence="2" id="KW-0813">Transport</keyword>
<dbReference type="InterPro" id="IPR027417">
    <property type="entry name" value="P-loop_NTPase"/>
</dbReference>
<keyword evidence="6 13" id="KW-0067">ATP-binding</keyword>
<comment type="subcellular location">
    <subcellularLocation>
        <location evidence="1">Cell membrane</location>
        <topology evidence="1">Multi-pass membrane protein</topology>
    </subcellularLocation>
</comment>
<dbReference type="Proteomes" id="UP000019143">
    <property type="component" value="Unassembled WGS sequence"/>
</dbReference>
<dbReference type="FunFam" id="3.40.50.300:FF:000221">
    <property type="entry name" value="Multidrug ABC transporter ATP-binding protein"/>
    <property type="match status" value="1"/>
</dbReference>
<feature type="domain" description="ABC transporter" evidence="11">
    <location>
        <begin position="426"/>
        <end position="666"/>
    </location>
</feature>
<keyword evidence="7 10" id="KW-1133">Transmembrane helix</keyword>
<feature type="transmembrane region" description="Helical" evidence="10">
    <location>
        <begin position="330"/>
        <end position="353"/>
    </location>
</feature>
<feature type="domain" description="ABC transmembrane type-1" evidence="12">
    <location>
        <begin position="94"/>
        <end position="391"/>
    </location>
</feature>
<feature type="transmembrane region" description="Helical" evidence="10">
    <location>
        <begin position="229"/>
        <end position="255"/>
    </location>
</feature>
<comment type="caution">
    <text evidence="13">The sequence shown here is derived from an EMBL/GenBank/DDBJ whole genome shotgun (WGS) entry which is preliminary data.</text>
</comment>
<evidence type="ECO:0000259" key="12">
    <source>
        <dbReference type="PROSITE" id="PS50929"/>
    </source>
</evidence>
<dbReference type="GO" id="GO:0005524">
    <property type="term" value="F:ATP binding"/>
    <property type="evidence" value="ECO:0007669"/>
    <property type="project" value="UniProtKB-KW"/>
</dbReference>
<dbReference type="SMART" id="SM00382">
    <property type="entry name" value="AAA"/>
    <property type="match status" value="1"/>
</dbReference>
<keyword evidence="4 10" id="KW-0812">Transmembrane</keyword>
<dbReference type="SUPFAM" id="SSF52540">
    <property type="entry name" value="P-loop containing nucleoside triphosphate hydrolases"/>
    <property type="match status" value="1"/>
</dbReference>
<evidence type="ECO:0000256" key="6">
    <source>
        <dbReference type="ARBA" id="ARBA00022840"/>
    </source>
</evidence>
<dbReference type="InterPro" id="IPR003439">
    <property type="entry name" value="ABC_transporter-like_ATP-bd"/>
</dbReference>
<dbReference type="PROSITE" id="PS50929">
    <property type="entry name" value="ABC_TM1F"/>
    <property type="match status" value="1"/>
</dbReference>
<reference evidence="13 14" key="1">
    <citation type="submission" date="2014-01" db="EMBL/GenBank/DDBJ databases">
        <title>Genome sequence and analysis of Xanthomonas arboricola pv. pruni.</title>
        <authorList>
            <person name="Fujikawa T."/>
            <person name="Nakazono-Nagaoka E."/>
        </authorList>
    </citation>
    <scope>NUCLEOTIDE SEQUENCE [LARGE SCALE GENOMIC DNA]</scope>
    <source>
        <strain evidence="14">MAFF 311562</strain>
    </source>
</reference>
<accession>W4S6K7</accession>
<dbReference type="SUPFAM" id="SSF90123">
    <property type="entry name" value="ABC transporter transmembrane region"/>
    <property type="match status" value="1"/>
</dbReference>
<evidence type="ECO:0000256" key="10">
    <source>
        <dbReference type="SAM" id="Phobius"/>
    </source>
</evidence>